<reference evidence="8 9" key="1">
    <citation type="submission" date="2016-10" db="EMBL/GenBank/DDBJ databases">
        <authorList>
            <person name="de Groot N.N."/>
        </authorList>
    </citation>
    <scope>NUCLEOTIDE SEQUENCE [LARGE SCALE GENOMIC DNA]</scope>
    <source>
        <strain evidence="8 9">AR67</strain>
    </source>
</reference>
<feature type="transmembrane region" description="Helical" evidence="6">
    <location>
        <begin position="801"/>
        <end position="821"/>
    </location>
</feature>
<keyword evidence="5 6" id="KW-0472">Membrane</keyword>
<dbReference type="RefSeq" id="WP_242940899.1">
    <property type="nucleotide sequence ID" value="NZ_FOKQ01000058.1"/>
</dbReference>
<comment type="subcellular location">
    <subcellularLocation>
        <location evidence="1">Cell membrane</location>
        <topology evidence="1">Multi-pass membrane protein</topology>
    </subcellularLocation>
</comment>
<proteinExistence type="predicted"/>
<evidence type="ECO:0000256" key="6">
    <source>
        <dbReference type="SAM" id="Phobius"/>
    </source>
</evidence>
<gene>
    <name evidence="8" type="ORF">SAMN02910406_03590</name>
</gene>
<dbReference type="Pfam" id="PF02687">
    <property type="entry name" value="FtsX"/>
    <property type="match status" value="2"/>
</dbReference>
<name>A0A1I1R9X9_RUMAL</name>
<feature type="domain" description="ABC3 transporter permease C-terminal" evidence="7">
    <location>
        <begin position="804"/>
        <end position="913"/>
    </location>
</feature>
<feature type="transmembrane region" description="Helical" evidence="6">
    <location>
        <begin position="853"/>
        <end position="875"/>
    </location>
</feature>
<dbReference type="EMBL" id="FOKQ01000058">
    <property type="protein sequence ID" value="SFD28978.1"/>
    <property type="molecule type" value="Genomic_DNA"/>
</dbReference>
<feature type="domain" description="ABC3 transporter permease C-terminal" evidence="7">
    <location>
        <begin position="407"/>
        <end position="518"/>
    </location>
</feature>
<feature type="transmembrane region" description="Helical" evidence="6">
    <location>
        <begin position="895"/>
        <end position="918"/>
    </location>
</feature>
<evidence type="ECO:0000313" key="8">
    <source>
        <dbReference type="EMBL" id="SFD28978.1"/>
    </source>
</evidence>
<evidence type="ECO:0000259" key="7">
    <source>
        <dbReference type="Pfam" id="PF02687"/>
    </source>
</evidence>
<feature type="transmembrane region" description="Helical" evidence="6">
    <location>
        <begin position="573"/>
        <end position="593"/>
    </location>
</feature>
<evidence type="ECO:0000313" key="9">
    <source>
        <dbReference type="Proteomes" id="UP000182192"/>
    </source>
</evidence>
<evidence type="ECO:0000256" key="5">
    <source>
        <dbReference type="ARBA" id="ARBA00023136"/>
    </source>
</evidence>
<feature type="transmembrane region" description="Helical" evidence="6">
    <location>
        <begin position="407"/>
        <end position="424"/>
    </location>
</feature>
<dbReference type="PANTHER" id="PTHR30287:SF1">
    <property type="entry name" value="INNER MEMBRANE PROTEIN"/>
    <property type="match status" value="1"/>
</dbReference>
<dbReference type="GO" id="GO:0005886">
    <property type="term" value="C:plasma membrane"/>
    <property type="evidence" value="ECO:0007669"/>
    <property type="project" value="UniProtKB-SubCell"/>
</dbReference>
<dbReference type="InterPro" id="IPR038766">
    <property type="entry name" value="Membrane_comp_ABC_pdt"/>
</dbReference>
<dbReference type="PANTHER" id="PTHR30287">
    <property type="entry name" value="MEMBRANE COMPONENT OF PREDICTED ABC SUPERFAMILY METABOLITE UPTAKE TRANSPORTER"/>
    <property type="match status" value="1"/>
</dbReference>
<evidence type="ECO:0000256" key="3">
    <source>
        <dbReference type="ARBA" id="ARBA00022692"/>
    </source>
</evidence>
<dbReference type="Proteomes" id="UP000182192">
    <property type="component" value="Unassembled WGS sequence"/>
</dbReference>
<dbReference type="PROSITE" id="PS51257">
    <property type="entry name" value="PROKAR_LIPOPROTEIN"/>
    <property type="match status" value="1"/>
</dbReference>
<keyword evidence="2" id="KW-1003">Cell membrane</keyword>
<evidence type="ECO:0000256" key="2">
    <source>
        <dbReference type="ARBA" id="ARBA00022475"/>
    </source>
</evidence>
<accession>A0A1I1R9X9</accession>
<keyword evidence="3 6" id="KW-0812">Transmembrane</keyword>
<dbReference type="AlphaFoldDB" id="A0A1I1R9X9"/>
<keyword evidence="4 6" id="KW-1133">Transmembrane helix</keyword>
<dbReference type="InterPro" id="IPR003838">
    <property type="entry name" value="ABC3_permease_C"/>
</dbReference>
<protein>
    <submittedName>
        <fullName evidence="8">Putative ABC transport system permease protein</fullName>
    </submittedName>
</protein>
<feature type="transmembrane region" description="Helical" evidence="6">
    <location>
        <begin position="452"/>
        <end position="475"/>
    </location>
</feature>
<organism evidence="8 9">
    <name type="scientific">Ruminococcus albus</name>
    <dbReference type="NCBI Taxonomy" id="1264"/>
    <lineage>
        <taxon>Bacteria</taxon>
        <taxon>Bacillati</taxon>
        <taxon>Bacillota</taxon>
        <taxon>Clostridia</taxon>
        <taxon>Eubacteriales</taxon>
        <taxon>Oscillospiraceae</taxon>
        <taxon>Ruminococcus</taxon>
    </lineage>
</organism>
<evidence type="ECO:0000256" key="4">
    <source>
        <dbReference type="ARBA" id="ARBA00022989"/>
    </source>
</evidence>
<evidence type="ECO:0000256" key="1">
    <source>
        <dbReference type="ARBA" id="ARBA00004651"/>
    </source>
</evidence>
<feature type="transmembrane region" description="Helical" evidence="6">
    <location>
        <begin position="495"/>
        <end position="518"/>
    </location>
</feature>
<sequence length="930" mass="103549">MMTALFKDTIREILRSKGRFLSVLLIAALGCGFFSGVKATMPDMVDSAAEYFEEYRLMDMKLVSTIGVRSSDVEAVKMADNVRGAHAAYSKDVFYMHENKNIVLKCISFNSSLDDSSPNLMNKLHVLEGRLPNKDGECAVEVKISSPDTFKIGEKLTFTDPDDTKKLTDTLQSDTFEIVGIVTSPSYIGYERDRTTEGDGTIVSNVFLREEEFYTNYYTEMFVDLEGLDETDPFSDEYRESVKEKGAAARAAFEQSVNERFNDLYTHAQDRIASATKTTDTLNGVLDMDMEELQAHMPEWEKKAKEARYIYEREVENGKRAYLEKSAMLQAEKALGIAKELADDEDGSAHVKYQAQLDDARSEIEAAQKELDDTPEPTIYSYDRFEASSDYSSFEGDSKKVDSIAKVFPVFFMLVAGLVCLATMSRLTEEQRGLIGVYKALGYSRLRILSKYLIYSGAAAILGGALGSAAGLKIFPRMIYNGYKMLYNIPDISTPLRWGYIAACTIVSALCICGVTVYTCMRDLKEVPGSLMRPKPPKAGRRVLLENCPAVWDKLSFMGKVTTRNMLRSKRRFFMTLAGVTGCTALIITGFGLKNSISSVVDRQFGEVFVYDGIAVLNNRFSYDELENEINSAEGLADHMQALINEVDLSVDGQKCMVNICVPSESDRLEEFVLLRNADNGQKIVPQDGSVIITQKLAENLHLKKGSVFTVTETDGKKAEFTVADICKNYAFHYIFVTPHDYEKSFGRAPVYNISFIELAKGADTDAFRDQFLKSSSFYGLTYKDDQSRGFLNSMDSLNTVVAVLIFSAGLLAAVVLYDLASINITERNREIATVKVLGFFDRETDDYILRENLISAAVGILAGLPVGRILHYFVTVTAEVDILMFDHRLSISAMLYGALITAGFTLAVNAVLHFTLLKVDMIGSLKSVE</sequence>